<evidence type="ECO:0000313" key="3">
    <source>
        <dbReference type="Proteomes" id="UP000297716"/>
    </source>
</evidence>
<organism evidence="2 3">
    <name type="scientific">Xylaria hypoxylon</name>
    <dbReference type="NCBI Taxonomy" id="37992"/>
    <lineage>
        <taxon>Eukaryota</taxon>
        <taxon>Fungi</taxon>
        <taxon>Dikarya</taxon>
        <taxon>Ascomycota</taxon>
        <taxon>Pezizomycotina</taxon>
        <taxon>Sordariomycetes</taxon>
        <taxon>Xylariomycetidae</taxon>
        <taxon>Xylariales</taxon>
        <taxon>Xylariaceae</taxon>
        <taxon>Xylaria</taxon>
    </lineage>
</organism>
<comment type="caution">
    <text evidence="2">The sequence shown here is derived from an EMBL/GenBank/DDBJ whole genome shotgun (WGS) entry which is preliminary data.</text>
</comment>
<dbReference type="Proteomes" id="UP000297716">
    <property type="component" value="Unassembled WGS sequence"/>
</dbReference>
<evidence type="ECO:0000259" key="1">
    <source>
        <dbReference type="Pfam" id="PF20150"/>
    </source>
</evidence>
<dbReference type="AlphaFoldDB" id="A0A4Z0Z0P9"/>
<dbReference type="OrthoDB" id="4779028at2759"/>
<proteinExistence type="predicted"/>
<accession>A0A4Z0Z0P9</accession>
<reference evidence="2 3" key="1">
    <citation type="submission" date="2019-03" db="EMBL/GenBank/DDBJ databases">
        <title>Draft genome sequence of Xylaria hypoxylon DSM 108379, a ubiquitous saprotrophic-parasitic fungi on hardwood.</title>
        <authorList>
            <person name="Buettner E."/>
            <person name="Leonhardt S."/>
            <person name="Gebauer A.M."/>
            <person name="Liers C."/>
            <person name="Hofrichter M."/>
            <person name="Kellner H."/>
        </authorList>
    </citation>
    <scope>NUCLEOTIDE SEQUENCE [LARGE SCALE GENOMIC DNA]</scope>
    <source>
        <strain evidence="2 3">DSM 108379</strain>
    </source>
</reference>
<evidence type="ECO:0000313" key="2">
    <source>
        <dbReference type="EMBL" id="TGJ83196.1"/>
    </source>
</evidence>
<name>A0A4Z0Z0P9_9PEZI</name>
<feature type="domain" description="2EXR" evidence="1">
    <location>
        <begin position="16"/>
        <end position="99"/>
    </location>
</feature>
<dbReference type="InterPro" id="IPR045518">
    <property type="entry name" value="2EXR"/>
</dbReference>
<dbReference type="Pfam" id="PF20150">
    <property type="entry name" value="2EXR"/>
    <property type="match status" value="1"/>
</dbReference>
<dbReference type="EMBL" id="SKBN01000101">
    <property type="protein sequence ID" value="TGJ83196.1"/>
    <property type="molecule type" value="Genomic_DNA"/>
</dbReference>
<protein>
    <recommendedName>
        <fullName evidence="1">2EXR domain-containing protein</fullName>
    </recommendedName>
</protein>
<gene>
    <name evidence="2" type="ORF">E0Z10_g5558</name>
</gene>
<keyword evidence="3" id="KW-1185">Reference proteome</keyword>
<sequence length="206" mass="23964">MSELQVAGPSSPPSSFPLFTRLPPELRSIVWEMAMDEARTIYFIEFPAAHTQRTLTVNNSRFIEVPTFFFVSRECRAIARKQYTETKVKISTSGFFSGISRIRVYMNLHMKKGDRLVFRPLTFSVFFFKPGDQFLNIFGVSQGHAVHRWFKSLPNELVSEIPSWLEIEDTVWEIKSDEQESIRFSYKTPNGEPFCPHEEPEIEVIE</sequence>